<gene>
    <name evidence="2" type="ORF">LTLLF_114985</name>
</gene>
<dbReference type="Proteomes" id="UP000710432">
    <property type="component" value="Unassembled WGS sequence"/>
</dbReference>
<comment type="caution">
    <text evidence="2">The sequence shown here is derived from an EMBL/GenBank/DDBJ whole genome shotgun (WGS) entry which is preliminary data.</text>
</comment>
<feature type="region of interest" description="Disordered" evidence="1">
    <location>
        <begin position="66"/>
        <end position="87"/>
    </location>
</feature>
<evidence type="ECO:0000313" key="2">
    <source>
        <dbReference type="EMBL" id="KAH0518944.1"/>
    </source>
</evidence>
<proteinExistence type="predicted"/>
<dbReference type="AlphaFoldDB" id="A0A8J6GZ58"/>
<name>A0A8J6GZ58_MICOH</name>
<protein>
    <submittedName>
        <fullName evidence="2">Uncharacterized protein</fullName>
    </submittedName>
</protein>
<sequence length="192" mass="20137">RRLCRPPALTYHRAHHVVLHPEAERRFAAAGGCRGLGGGTRWLSPAAGSPSAAADPTPPVRFLRRRSTGVAGPRRASPGSNARGRSVGCGFTPRHGSQESRASHVVSPPLCSTGRGVGEALLPPASSPASPRRAHWSLRLGGGACPAWPSALAVTWPPGPVRLLVSPSPRTSHLGAWDTDLNHASKFTFKPD</sequence>
<evidence type="ECO:0000256" key="1">
    <source>
        <dbReference type="SAM" id="MobiDB-lite"/>
    </source>
</evidence>
<organism evidence="2 3">
    <name type="scientific">Microtus ochrogaster</name>
    <name type="common">Prairie vole</name>
    <dbReference type="NCBI Taxonomy" id="79684"/>
    <lineage>
        <taxon>Eukaryota</taxon>
        <taxon>Metazoa</taxon>
        <taxon>Chordata</taxon>
        <taxon>Craniata</taxon>
        <taxon>Vertebrata</taxon>
        <taxon>Euteleostomi</taxon>
        <taxon>Mammalia</taxon>
        <taxon>Eutheria</taxon>
        <taxon>Euarchontoglires</taxon>
        <taxon>Glires</taxon>
        <taxon>Rodentia</taxon>
        <taxon>Myomorpha</taxon>
        <taxon>Muroidea</taxon>
        <taxon>Cricetidae</taxon>
        <taxon>Arvicolinae</taxon>
        <taxon>Microtus</taxon>
    </lineage>
</organism>
<feature type="non-terminal residue" evidence="2">
    <location>
        <position position="1"/>
    </location>
</feature>
<accession>A0A8J6GZ58</accession>
<evidence type="ECO:0000313" key="3">
    <source>
        <dbReference type="Proteomes" id="UP000710432"/>
    </source>
</evidence>
<dbReference type="EMBL" id="JAATJU010009099">
    <property type="protein sequence ID" value="KAH0518944.1"/>
    <property type="molecule type" value="Genomic_DNA"/>
</dbReference>
<reference evidence="2" key="1">
    <citation type="submission" date="2020-03" db="EMBL/GenBank/DDBJ databases">
        <title>Studies in the Genomics of Life Span.</title>
        <authorList>
            <person name="Glass D."/>
        </authorList>
    </citation>
    <scope>NUCLEOTIDE SEQUENCE</scope>
    <source>
        <strain evidence="2">LTLLF</strain>
        <tissue evidence="2">Muscle</tissue>
    </source>
</reference>